<comment type="caution">
    <text evidence="1">The sequence shown here is derived from an EMBL/GenBank/DDBJ whole genome shotgun (WGS) entry which is preliminary data.</text>
</comment>
<keyword evidence="2" id="KW-1185">Reference proteome</keyword>
<dbReference type="Proteomes" id="UP001283361">
    <property type="component" value="Unassembled WGS sequence"/>
</dbReference>
<dbReference type="PANTHER" id="PTHR17985">
    <property type="entry name" value="SER/THR-RICH PROTEIN T10 IN DGCR REGION"/>
    <property type="match status" value="1"/>
</dbReference>
<dbReference type="Pfam" id="PF05742">
    <property type="entry name" value="TANGO2"/>
    <property type="match status" value="1"/>
</dbReference>
<dbReference type="AlphaFoldDB" id="A0AAE0YCB9"/>
<proteinExistence type="predicted"/>
<dbReference type="EMBL" id="JAWDGP010006459">
    <property type="protein sequence ID" value="KAK3740811.1"/>
    <property type="molecule type" value="Genomic_DNA"/>
</dbReference>
<organism evidence="1 2">
    <name type="scientific">Elysia crispata</name>
    <name type="common">lettuce slug</name>
    <dbReference type="NCBI Taxonomy" id="231223"/>
    <lineage>
        <taxon>Eukaryota</taxon>
        <taxon>Metazoa</taxon>
        <taxon>Spiralia</taxon>
        <taxon>Lophotrochozoa</taxon>
        <taxon>Mollusca</taxon>
        <taxon>Gastropoda</taxon>
        <taxon>Heterobranchia</taxon>
        <taxon>Euthyneura</taxon>
        <taxon>Panpulmonata</taxon>
        <taxon>Sacoglossa</taxon>
        <taxon>Placobranchoidea</taxon>
        <taxon>Plakobranchidae</taxon>
        <taxon>Elysia</taxon>
    </lineage>
</organism>
<dbReference type="PANTHER" id="PTHR17985:SF8">
    <property type="entry name" value="TRANSPORT AND GOLGI ORGANIZATION PROTEIN 2 HOMOLOG"/>
    <property type="match status" value="1"/>
</dbReference>
<evidence type="ECO:0008006" key="3">
    <source>
        <dbReference type="Google" id="ProtNLM"/>
    </source>
</evidence>
<accession>A0AAE0YCB9</accession>
<gene>
    <name evidence="1" type="ORF">RRG08_042796</name>
</gene>
<reference evidence="1" key="1">
    <citation type="journal article" date="2023" name="G3 (Bethesda)">
        <title>A reference genome for the long-term kleptoplast-retaining sea slug Elysia crispata morphotype clarki.</title>
        <authorList>
            <person name="Eastman K.E."/>
            <person name="Pendleton A.L."/>
            <person name="Shaikh M.A."/>
            <person name="Suttiyut T."/>
            <person name="Ogas R."/>
            <person name="Tomko P."/>
            <person name="Gavelis G."/>
            <person name="Widhalm J.R."/>
            <person name="Wisecaver J.H."/>
        </authorList>
    </citation>
    <scope>NUCLEOTIDE SEQUENCE</scope>
    <source>
        <strain evidence="1">ECLA1</strain>
    </source>
</reference>
<evidence type="ECO:0000313" key="1">
    <source>
        <dbReference type="EMBL" id="KAK3740811.1"/>
    </source>
</evidence>
<protein>
    <recommendedName>
        <fullName evidence="3">Transport and Golgi organization protein 2 homolog</fullName>
    </recommendedName>
</protein>
<evidence type="ECO:0000313" key="2">
    <source>
        <dbReference type="Proteomes" id="UP001283361"/>
    </source>
</evidence>
<dbReference type="GO" id="GO:0005794">
    <property type="term" value="C:Golgi apparatus"/>
    <property type="evidence" value="ECO:0007669"/>
    <property type="project" value="TreeGrafter"/>
</dbReference>
<sequence>MCIVYFCQSEIPDPNSYQLVLVNNRDEEWTRPTKDADFWGPQMNCISGLDMHKGKEGGTWLGMNKAGKIGVLLNILGQVDLSKKGRGFLVSNYLSQGWDMDEYAASMLKERNDYNGFNLLLFDLGKQEDCLTAKPVYLTNAADYHSCVSMRTLPSNTFFGVSNSPLEYPFQKVIKGKERFGHVLSQYPTTDLKEHLVRDLMELMADRTSLLPDPVMEKAASLRGVNPAYASCRSAINTYSPNERYGSRTTTIILVDGKGNVDYIERTLELQQLPPNERITHKTFQLDLPKPAPKCF</sequence>
<dbReference type="InterPro" id="IPR008551">
    <property type="entry name" value="TANGO2"/>
</dbReference>
<name>A0AAE0YCB9_9GAST</name>
<dbReference type="GO" id="GO:0009306">
    <property type="term" value="P:protein secretion"/>
    <property type="evidence" value="ECO:0007669"/>
    <property type="project" value="TreeGrafter"/>
</dbReference>
<dbReference type="GO" id="GO:0007030">
    <property type="term" value="P:Golgi organization"/>
    <property type="evidence" value="ECO:0007669"/>
    <property type="project" value="TreeGrafter"/>
</dbReference>